<sequence length="284" mass="29770">MLLGHTREGLGLGDPRQGTGEAQGQDAPRWETPVQASPLAWGSLPPGRTCCSLSDAGTVSIGQLPALGRYPPPPHGASRTDTPACLLPPLSPPPPTPWASSPSAESGGEEPGSGAEMSLGHGDARSPGLLTVTRGGGDVPCTHVTNPTWLNGAGSHLQLGQAGWHVFESEKPGMAILGVLSPHGTDSLQALGAPTTPGASVPARLPSHWERGGRMHTFPNSRWQPQRGRGWRKLRRPGQTAREDGYQGVLVSGLPLTAPRWSDRAGAGRLCCHTVEYYTAEKKD</sequence>
<name>A0A833YTG5_9CHIR</name>
<comment type="caution">
    <text evidence="2">The sequence shown here is derived from an EMBL/GenBank/DDBJ whole genome shotgun (WGS) entry which is preliminary data.</text>
</comment>
<feature type="compositionally biased region" description="Low complexity" evidence="1">
    <location>
        <begin position="98"/>
        <end position="116"/>
    </location>
</feature>
<reference evidence="2 3" key="1">
    <citation type="journal article" date="2020" name="Nature">
        <title>Six reference-quality genomes reveal evolution of bat adaptations.</title>
        <authorList>
            <person name="Jebb D."/>
            <person name="Huang Z."/>
            <person name="Pippel M."/>
            <person name="Hughes G.M."/>
            <person name="Lavrichenko K."/>
            <person name="Devanna P."/>
            <person name="Winkler S."/>
            <person name="Jermiin L.S."/>
            <person name="Skirmuntt E.C."/>
            <person name="Katzourakis A."/>
            <person name="Burkitt-Gray L."/>
            <person name="Ray D.A."/>
            <person name="Sullivan K.A.M."/>
            <person name="Roscito J.G."/>
            <person name="Kirilenko B.M."/>
            <person name="Davalos L.M."/>
            <person name="Corthals A.P."/>
            <person name="Power M.L."/>
            <person name="Jones G."/>
            <person name="Ransome R.D."/>
            <person name="Dechmann D.K.N."/>
            <person name="Locatelli A.G."/>
            <person name="Puechmaille S.J."/>
            <person name="Fedrigo O."/>
            <person name="Jarvis E.D."/>
            <person name="Hiller M."/>
            <person name="Vernes S.C."/>
            <person name="Myers E.W."/>
            <person name="Teeling E.C."/>
        </authorList>
    </citation>
    <scope>NUCLEOTIDE SEQUENCE [LARGE SCALE GENOMIC DNA]</scope>
    <source>
        <strain evidence="2">Bat1K_MPI-CBG_1</strain>
    </source>
</reference>
<accession>A0A833YTG5</accession>
<evidence type="ECO:0000313" key="3">
    <source>
        <dbReference type="Proteomes" id="UP000664940"/>
    </source>
</evidence>
<dbReference type="AlphaFoldDB" id="A0A833YTG5"/>
<feature type="region of interest" description="Disordered" evidence="1">
    <location>
        <begin position="64"/>
        <end position="134"/>
    </location>
</feature>
<dbReference type="Proteomes" id="UP000664940">
    <property type="component" value="Unassembled WGS sequence"/>
</dbReference>
<evidence type="ECO:0000313" key="2">
    <source>
        <dbReference type="EMBL" id="KAF6081825.1"/>
    </source>
</evidence>
<proteinExistence type="predicted"/>
<evidence type="ECO:0000256" key="1">
    <source>
        <dbReference type="SAM" id="MobiDB-lite"/>
    </source>
</evidence>
<feature type="region of interest" description="Disordered" evidence="1">
    <location>
        <begin position="1"/>
        <end position="30"/>
    </location>
</feature>
<organism evidence="2 3">
    <name type="scientific">Phyllostomus discolor</name>
    <name type="common">pale spear-nosed bat</name>
    <dbReference type="NCBI Taxonomy" id="89673"/>
    <lineage>
        <taxon>Eukaryota</taxon>
        <taxon>Metazoa</taxon>
        <taxon>Chordata</taxon>
        <taxon>Craniata</taxon>
        <taxon>Vertebrata</taxon>
        <taxon>Euteleostomi</taxon>
        <taxon>Mammalia</taxon>
        <taxon>Eutheria</taxon>
        <taxon>Laurasiatheria</taxon>
        <taxon>Chiroptera</taxon>
        <taxon>Yangochiroptera</taxon>
        <taxon>Phyllostomidae</taxon>
        <taxon>Phyllostominae</taxon>
        <taxon>Phyllostomus</taxon>
    </lineage>
</organism>
<gene>
    <name evidence="2" type="ORF">HJG60_008832</name>
</gene>
<dbReference type="EMBL" id="JABVXQ010000013">
    <property type="protein sequence ID" value="KAF6081825.1"/>
    <property type="molecule type" value="Genomic_DNA"/>
</dbReference>
<protein>
    <submittedName>
        <fullName evidence="2">Uncharacterized protein</fullName>
    </submittedName>
</protein>